<dbReference type="Pfam" id="PF04191">
    <property type="entry name" value="PEMT"/>
    <property type="match status" value="1"/>
</dbReference>
<dbReference type="InterPro" id="IPR052527">
    <property type="entry name" value="Metal_cation-efflux_comp"/>
</dbReference>
<proteinExistence type="predicted"/>
<dbReference type="InterPro" id="IPR007318">
    <property type="entry name" value="Phopholipid_MeTrfase"/>
</dbReference>
<dbReference type="PANTHER" id="PTHR43847">
    <property type="entry name" value="BLL3993 PROTEIN"/>
    <property type="match status" value="1"/>
</dbReference>
<dbReference type="Proteomes" id="UP001629249">
    <property type="component" value="Unassembled WGS sequence"/>
</dbReference>
<comment type="subcellular location">
    <subcellularLocation>
        <location evidence="1">Endomembrane system</location>
        <topology evidence="1">Multi-pass membrane protein</topology>
    </subcellularLocation>
</comment>
<keyword evidence="4 5" id="KW-0472">Membrane</keyword>
<dbReference type="PANTHER" id="PTHR43847:SF1">
    <property type="entry name" value="BLL3993 PROTEIN"/>
    <property type="match status" value="1"/>
</dbReference>
<evidence type="ECO:0000256" key="2">
    <source>
        <dbReference type="ARBA" id="ARBA00022692"/>
    </source>
</evidence>
<keyword evidence="7" id="KW-1185">Reference proteome</keyword>
<dbReference type="RefSeq" id="WP_408332803.1">
    <property type="nucleotide sequence ID" value="NZ_JAQQFH010000032.1"/>
</dbReference>
<keyword evidence="3 5" id="KW-1133">Transmembrane helix</keyword>
<feature type="transmembrane region" description="Helical" evidence="5">
    <location>
        <begin position="128"/>
        <end position="150"/>
    </location>
</feature>
<gene>
    <name evidence="6" type="ORF">PQR66_15325</name>
</gene>
<evidence type="ECO:0000313" key="7">
    <source>
        <dbReference type="Proteomes" id="UP001629249"/>
    </source>
</evidence>
<name>A0ABW8ZN31_9BURK</name>
<accession>A0ABW8ZN31</accession>
<evidence type="ECO:0000256" key="5">
    <source>
        <dbReference type="SAM" id="Phobius"/>
    </source>
</evidence>
<evidence type="ECO:0000313" key="6">
    <source>
        <dbReference type="EMBL" id="MFL9884412.1"/>
    </source>
</evidence>
<feature type="transmembrane region" description="Helical" evidence="5">
    <location>
        <begin position="71"/>
        <end position="95"/>
    </location>
</feature>
<dbReference type="PROSITE" id="PS50244">
    <property type="entry name" value="S5A_REDUCTASE"/>
    <property type="match status" value="1"/>
</dbReference>
<feature type="transmembrane region" description="Helical" evidence="5">
    <location>
        <begin position="41"/>
        <end position="59"/>
    </location>
</feature>
<keyword evidence="2 5" id="KW-0812">Transmembrane</keyword>
<evidence type="ECO:0000256" key="4">
    <source>
        <dbReference type="ARBA" id="ARBA00023136"/>
    </source>
</evidence>
<sequence>MNIVFIIVFLAWVGSEMVLSSILRAKQEEETHRDQKTLLTIWITTVAAIAVAGLVARICSLPIVPGARFLYAGLMVIVMGMMLRIGSIVVLGRFFTYNVAIREGHTLITVGPYRYLRHPAYTGLLVSFFGYGLALNNWASLAIAFFPVLIAMSKRIGVEEAVLTQQFGEAYVQYKRRSWALFPWIY</sequence>
<reference evidence="6 7" key="1">
    <citation type="journal article" date="2024" name="Chem. Sci.">
        <title>Discovery of megapolipeptins by genome mining of a Burkholderiales bacteria collection.</title>
        <authorList>
            <person name="Paulo B.S."/>
            <person name="Recchia M.J.J."/>
            <person name="Lee S."/>
            <person name="Fergusson C.H."/>
            <person name="Romanowski S.B."/>
            <person name="Hernandez A."/>
            <person name="Krull N."/>
            <person name="Liu D.Y."/>
            <person name="Cavanagh H."/>
            <person name="Bos A."/>
            <person name="Gray C.A."/>
            <person name="Murphy B.T."/>
            <person name="Linington R.G."/>
            <person name="Eustaquio A.S."/>
        </authorList>
    </citation>
    <scope>NUCLEOTIDE SEQUENCE [LARGE SCALE GENOMIC DNA]</scope>
    <source>
        <strain evidence="6 7">RL16-012-BIC-B</strain>
    </source>
</reference>
<organism evidence="6 7">
    <name type="scientific">Paraburkholderia agricolaris</name>
    <dbReference type="NCBI Taxonomy" id="2152888"/>
    <lineage>
        <taxon>Bacteria</taxon>
        <taxon>Pseudomonadati</taxon>
        <taxon>Pseudomonadota</taxon>
        <taxon>Betaproteobacteria</taxon>
        <taxon>Burkholderiales</taxon>
        <taxon>Burkholderiaceae</taxon>
        <taxon>Paraburkholderia</taxon>
    </lineage>
</organism>
<evidence type="ECO:0000256" key="3">
    <source>
        <dbReference type="ARBA" id="ARBA00022989"/>
    </source>
</evidence>
<comment type="caution">
    <text evidence="6">The sequence shown here is derived from an EMBL/GenBank/DDBJ whole genome shotgun (WGS) entry which is preliminary data.</text>
</comment>
<evidence type="ECO:0000256" key="1">
    <source>
        <dbReference type="ARBA" id="ARBA00004127"/>
    </source>
</evidence>
<protein>
    <submittedName>
        <fullName evidence="6">Isoprenylcysteine carboxylmethyltransferase family protein</fullName>
    </submittedName>
</protein>
<dbReference type="EMBL" id="JAQQFN010000010">
    <property type="protein sequence ID" value="MFL9884412.1"/>
    <property type="molecule type" value="Genomic_DNA"/>
</dbReference>
<dbReference type="Gene3D" id="1.20.120.1630">
    <property type="match status" value="1"/>
</dbReference>